<dbReference type="InterPro" id="IPR012317">
    <property type="entry name" value="Poly(ADP-ribose)pol_cat_dom"/>
</dbReference>
<evidence type="ECO:0000313" key="3">
    <source>
        <dbReference type="EMBL" id="KOO25684.1"/>
    </source>
</evidence>
<dbReference type="Proteomes" id="UP000037460">
    <property type="component" value="Unassembled WGS sequence"/>
</dbReference>
<comment type="caution">
    <text evidence="3">The sequence shown here is derived from an EMBL/GenBank/DDBJ whole genome shotgun (WGS) entry which is preliminary data.</text>
</comment>
<evidence type="ECO:0000313" key="4">
    <source>
        <dbReference type="Proteomes" id="UP000037460"/>
    </source>
</evidence>
<organism evidence="3 4">
    <name type="scientific">Chrysochromulina tobinii</name>
    <dbReference type="NCBI Taxonomy" id="1460289"/>
    <lineage>
        <taxon>Eukaryota</taxon>
        <taxon>Haptista</taxon>
        <taxon>Haptophyta</taxon>
        <taxon>Prymnesiophyceae</taxon>
        <taxon>Prymnesiales</taxon>
        <taxon>Chrysochromulinaceae</taxon>
        <taxon>Chrysochromulina</taxon>
    </lineage>
</organism>
<protein>
    <recommendedName>
        <fullName evidence="2">PARP catalytic domain-containing protein</fullName>
    </recommendedName>
</protein>
<feature type="domain" description="PARP catalytic" evidence="2">
    <location>
        <begin position="266"/>
        <end position="326"/>
    </location>
</feature>
<sequence>MAGAAARVLNHVCGDSAPAYGAVTGFVTAGPVGAIVGGAVGYAGSSSDVGPASTWYLSKVGGAVACAAFVVAGPVTAVAAGAAAVGGAYFVKLPYVDKLAIGRQAAHVTKEMALQISSLISDLTTPRLTLSESETAALEVKRAALAAKAEAAMMEDNFALRPLNEMEHAREWRTLEHLLVTDPKQLGKGKDAVRGSSYSALRLAAAWHIDNPAHRIKYEIARGILRQKLQRLERKGALKDGKHRSELPTMSGSVESIGGLRLEPPEEDCNETLLLHGTNEANLWSILSNGLNERYSGIHAGAAFGEGIYFAEDIGKSDQYCEVDAKYQHEYASGRWKLRPKDFCKGPPQELGRLPGPKDRLPKDVPKPADCFCPTNSLEQRFNSDPRGFDRQLPAGAHPKVPKLKSATRCAPGRSFVTYQCSRTPLRVLNQIALATTLRLEPHVFLGEYTFMEPQACEFGLNPYYAAAVGDNVWEYWFEQPGGYSLGASRLADGRPVRSVQVTTVEWSAERPIRVYGTDEARMRGRRAAHVMLGTNGTRLVRQSVRNEARRVFAPWRARSRHIIGVHMRGTDKVVMPKVPPEAYFPLLDAYIAAHDDALIFLATDDRRYARRLGKRYPFGTRVVSVGQGYDDASWGTSADRTELLAAMRQRTKKTTSGGNAQREARSHSSAHSQQREARIAASAGYQKGSQVLLDALLLSMCDFILVTVSAVSEFALWIAPHLWTRHLQLQNKDRFKGQMMPDWTEHVPGAGSTVGLARQRAVAAAYCDALDVACAAEGNTPHRKHLYGGKYCNKCEPPHSATAEAAQRMLPELLRLNASHSRLASEG</sequence>
<reference evidence="4" key="1">
    <citation type="journal article" date="2015" name="PLoS Genet.">
        <title>Genome Sequence and Transcriptome Analyses of Chrysochromulina tobin: Metabolic Tools for Enhanced Algal Fitness in the Prominent Order Prymnesiales (Haptophyceae).</title>
        <authorList>
            <person name="Hovde B.T."/>
            <person name="Deodato C.R."/>
            <person name="Hunsperger H.M."/>
            <person name="Ryken S.A."/>
            <person name="Yost W."/>
            <person name="Jha R.K."/>
            <person name="Patterson J."/>
            <person name="Monnat R.J. Jr."/>
            <person name="Barlow S.B."/>
            <person name="Starkenburg S.R."/>
            <person name="Cattolico R.A."/>
        </authorList>
    </citation>
    <scope>NUCLEOTIDE SEQUENCE</scope>
    <source>
        <strain evidence="4">CCMP291</strain>
    </source>
</reference>
<dbReference type="SUPFAM" id="SSF56399">
    <property type="entry name" value="ADP-ribosylation"/>
    <property type="match status" value="1"/>
</dbReference>
<dbReference type="EMBL" id="JWZX01002943">
    <property type="protein sequence ID" value="KOO25684.1"/>
    <property type="molecule type" value="Genomic_DNA"/>
</dbReference>
<proteinExistence type="predicted"/>
<keyword evidence="4" id="KW-1185">Reference proteome</keyword>
<feature type="region of interest" description="Disordered" evidence="1">
    <location>
        <begin position="239"/>
        <end position="262"/>
    </location>
</feature>
<feature type="region of interest" description="Disordered" evidence="1">
    <location>
        <begin position="651"/>
        <end position="680"/>
    </location>
</feature>
<dbReference type="Pfam" id="PF00644">
    <property type="entry name" value="PARP"/>
    <property type="match status" value="1"/>
</dbReference>
<gene>
    <name evidence="3" type="ORF">Ctob_011642</name>
</gene>
<name>A0A0M0JGH4_9EUKA</name>
<accession>A0A0M0JGH4</accession>
<evidence type="ECO:0000256" key="1">
    <source>
        <dbReference type="SAM" id="MobiDB-lite"/>
    </source>
</evidence>
<dbReference type="OrthoDB" id="2014825at2759"/>
<dbReference type="Gene3D" id="3.40.50.11350">
    <property type="match status" value="1"/>
</dbReference>
<dbReference type="AlphaFoldDB" id="A0A0M0JGH4"/>
<dbReference type="GO" id="GO:0003950">
    <property type="term" value="F:NAD+ poly-ADP-ribosyltransferase activity"/>
    <property type="evidence" value="ECO:0007669"/>
    <property type="project" value="InterPro"/>
</dbReference>
<evidence type="ECO:0000259" key="2">
    <source>
        <dbReference type="Pfam" id="PF00644"/>
    </source>
</evidence>
<dbReference type="Gene3D" id="3.90.228.10">
    <property type="match status" value="1"/>
</dbReference>